<feature type="compositionally biased region" description="Basic and acidic residues" evidence="5">
    <location>
        <begin position="585"/>
        <end position="595"/>
    </location>
</feature>
<sequence length="595" mass="64857">MQHIIPANLEPIDLEASEGFDCGEAFGHGNFQRGFFFFAVLSMWVQHCNTLAFPLISGDVDHWCRQPGHLNITADQWKELAIPVHGDGQRSRCNAYAQPSDPNDTTVVPCDEWDYDAELAPTSIVSYWDIVCGRAWRITFVNGLSMIGSLVFLSVSGFLADRVGRRLVAFGAASLLMVTSFGHGFASTYLVYVATKFFVSGCCSVLFVASSVLLMEVSAHKYRVVHCGLAFAIGLTLGDLCFAIIKQFRHLGWIARQLLIMAPTALIPVGFCLLTESPRFLIAKRQLKNAEALMKAAAQTNGFPLHGPMTVMDRTEEKLRHMSLSPRQWKALRDVSSAEVLRRRALIVFGSGFSILLAHYALLLAWSARKTALMQGVSVTTNVICCATLLPFFNRSSRNKVLIAGIVVTGTLCSLFGIASTGGGTNLMVVRSVVLVVAEAACFIVLVFNMTYTLEIFPTPVRGVVTCLSFAFGRLGGVLAAPISAVRGAGREDLLFALIAVVLCGAAWLLRSMPGHTEIASNPEIKNNGGGGHRGTGASSASRQDRLEEMKKTLEIPKRWRKEHRRKSSTYHSLSAVETSPHGTEPARSRKGSEI</sequence>
<dbReference type="InterPro" id="IPR020846">
    <property type="entry name" value="MFS_dom"/>
</dbReference>
<dbReference type="VEuPathDB" id="VectorBase:HLOH_056790"/>
<evidence type="ECO:0000256" key="2">
    <source>
        <dbReference type="ARBA" id="ARBA00022692"/>
    </source>
</evidence>
<dbReference type="InterPro" id="IPR005829">
    <property type="entry name" value="Sugar_transporter_CS"/>
</dbReference>
<dbReference type="InterPro" id="IPR005828">
    <property type="entry name" value="MFS_sugar_transport-like"/>
</dbReference>
<feature type="transmembrane region" description="Helical" evidence="6">
    <location>
        <begin position="197"/>
        <end position="217"/>
    </location>
</feature>
<feature type="transmembrane region" description="Helical" evidence="6">
    <location>
        <begin position="401"/>
        <end position="422"/>
    </location>
</feature>
<dbReference type="PROSITE" id="PS50850">
    <property type="entry name" value="MFS"/>
    <property type="match status" value="1"/>
</dbReference>
<feature type="transmembrane region" description="Helical" evidence="6">
    <location>
        <begin position="372"/>
        <end position="394"/>
    </location>
</feature>
<feature type="region of interest" description="Disordered" evidence="5">
    <location>
        <begin position="521"/>
        <end position="595"/>
    </location>
</feature>
<accession>A0A9J6FW46</accession>
<feature type="compositionally biased region" description="Polar residues" evidence="5">
    <location>
        <begin position="570"/>
        <end position="582"/>
    </location>
</feature>
<keyword evidence="4 6" id="KW-0472">Membrane</keyword>
<dbReference type="EMBL" id="JABSTR010000004">
    <property type="protein sequence ID" value="KAH9366616.1"/>
    <property type="molecule type" value="Genomic_DNA"/>
</dbReference>
<organism evidence="8 9">
    <name type="scientific">Haemaphysalis longicornis</name>
    <name type="common">Bush tick</name>
    <dbReference type="NCBI Taxonomy" id="44386"/>
    <lineage>
        <taxon>Eukaryota</taxon>
        <taxon>Metazoa</taxon>
        <taxon>Ecdysozoa</taxon>
        <taxon>Arthropoda</taxon>
        <taxon>Chelicerata</taxon>
        <taxon>Arachnida</taxon>
        <taxon>Acari</taxon>
        <taxon>Parasitiformes</taxon>
        <taxon>Ixodida</taxon>
        <taxon>Ixodoidea</taxon>
        <taxon>Ixodidae</taxon>
        <taxon>Haemaphysalinae</taxon>
        <taxon>Haemaphysalis</taxon>
    </lineage>
</organism>
<feature type="transmembrane region" description="Helical" evidence="6">
    <location>
        <begin position="251"/>
        <end position="275"/>
    </location>
</feature>
<keyword evidence="3 6" id="KW-1133">Transmembrane helix</keyword>
<evidence type="ECO:0000256" key="6">
    <source>
        <dbReference type="SAM" id="Phobius"/>
    </source>
</evidence>
<evidence type="ECO:0000313" key="9">
    <source>
        <dbReference type="Proteomes" id="UP000821853"/>
    </source>
</evidence>
<evidence type="ECO:0000256" key="4">
    <source>
        <dbReference type="ARBA" id="ARBA00023136"/>
    </source>
</evidence>
<feature type="transmembrane region" description="Helical" evidence="6">
    <location>
        <begin position="346"/>
        <end position="366"/>
    </location>
</feature>
<dbReference type="PANTHER" id="PTHR24064">
    <property type="entry name" value="SOLUTE CARRIER FAMILY 22 MEMBER"/>
    <property type="match status" value="1"/>
</dbReference>
<dbReference type="AlphaFoldDB" id="A0A9J6FW46"/>
<dbReference type="GO" id="GO:0022857">
    <property type="term" value="F:transmembrane transporter activity"/>
    <property type="evidence" value="ECO:0007669"/>
    <property type="project" value="InterPro"/>
</dbReference>
<proteinExistence type="predicted"/>
<feature type="transmembrane region" description="Helical" evidence="6">
    <location>
        <begin position="140"/>
        <end position="160"/>
    </location>
</feature>
<evidence type="ECO:0000256" key="3">
    <source>
        <dbReference type="ARBA" id="ARBA00022989"/>
    </source>
</evidence>
<evidence type="ECO:0000259" key="7">
    <source>
        <dbReference type="PROSITE" id="PS50850"/>
    </source>
</evidence>
<dbReference type="Pfam" id="PF00083">
    <property type="entry name" value="Sugar_tr"/>
    <property type="match status" value="1"/>
</dbReference>
<feature type="transmembrane region" description="Helical" evidence="6">
    <location>
        <begin position="461"/>
        <end position="482"/>
    </location>
</feature>
<evidence type="ECO:0000256" key="1">
    <source>
        <dbReference type="ARBA" id="ARBA00004141"/>
    </source>
</evidence>
<gene>
    <name evidence="8" type="ORF">HPB48_016211</name>
</gene>
<feature type="transmembrane region" description="Helical" evidence="6">
    <location>
        <begin position="494"/>
        <end position="510"/>
    </location>
</feature>
<feature type="transmembrane region" description="Helical" evidence="6">
    <location>
        <begin position="167"/>
        <end position="191"/>
    </location>
</feature>
<name>A0A9J6FW46_HAELO</name>
<feature type="transmembrane region" description="Helical" evidence="6">
    <location>
        <begin position="428"/>
        <end position="449"/>
    </location>
</feature>
<dbReference type="InterPro" id="IPR036259">
    <property type="entry name" value="MFS_trans_sf"/>
</dbReference>
<keyword evidence="9" id="KW-1185">Reference proteome</keyword>
<comment type="subcellular location">
    <subcellularLocation>
        <location evidence="1">Membrane</location>
        <topology evidence="1">Multi-pass membrane protein</topology>
    </subcellularLocation>
</comment>
<feature type="compositionally biased region" description="Basic and acidic residues" evidence="5">
    <location>
        <begin position="543"/>
        <end position="558"/>
    </location>
</feature>
<evidence type="ECO:0000256" key="5">
    <source>
        <dbReference type="SAM" id="MobiDB-lite"/>
    </source>
</evidence>
<dbReference type="Gene3D" id="1.20.1250.20">
    <property type="entry name" value="MFS general substrate transporter like domains"/>
    <property type="match status" value="1"/>
</dbReference>
<feature type="domain" description="Major facilitator superfamily (MFS) profile" evidence="7">
    <location>
        <begin position="90"/>
        <end position="517"/>
    </location>
</feature>
<dbReference type="Proteomes" id="UP000821853">
    <property type="component" value="Chromosome 2"/>
</dbReference>
<evidence type="ECO:0000313" key="8">
    <source>
        <dbReference type="EMBL" id="KAH9366616.1"/>
    </source>
</evidence>
<dbReference type="OMA" id="LAYSCAR"/>
<dbReference type="PROSITE" id="PS00216">
    <property type="entry name" value="SUGAR_TRANSPORT_1"/>
    <property type="match status" value="1"/>
</dbReference>
<dbReference type="GO" id="GO:0016020">
    <property type="term" value="C:membrane"/>
    <property type="evidence" value="ECO:0007669"/>
    <property type="project" value="UniProtKB-SubCell"/>
</dbReference>
<feature type="compositionally biased region" description="Basic residues" evidence="5">
    <location>
        <begin position="559"/>
        <end position="569"/>
    </location>
</feature>
<reference evidence="8 9" key="1">
    <citation type="journal article" date="2020" name="Cell">
        <title>Large-Scale Comparative Analyses of Tick Genomes Elucidate Their Genetic Diversity and Vector Capacities.</title>
        <authorList>
            <consortium name="Tick Genome and Microbiome Consortium (TIGMIC)"/>
            <person name="Jia N."/>
            <person name="Wang J."/>
            <person name="Shi W."/>
            <person name="Du L."/>
            <person name="Sun Y."/>
            <person name="Zhan W."/>
            <person name="Jiang J.F."/>
            <person name="Wang Q."/>
            <person name="Zhang B."/>
            <person name="Ji P."/>
            <person name="Bell-Sakyi L."/>
            <person name="Cui X.M."/>
            <person name="Yuan T.T."/>
            <person name="Jiang B.G."/>
            <person name="Yang W.F."/>
            <person name="Lam T.T."/>
            <person name="Chang Q.C."/>
            <person name="Ding S.J."/>
            <person name="Wang X.J."/>
            <person name="Zhu J.G."/>
            <person name="Ruan X.D."/>
            <person name="Zhao L."/>
            <person name="Wei J.T."/>
            <person name="Ye R.Z."/>
            <person name="Que T.C."/>
            <person name="Du C.H."/>
            <person name="Zhou Y.H."/>
            <person name="Cheng J.X."/>
            <person name="Dai P.F."/>
            <person name="Guo W.B."/>
            <person name="Han X.H."/>
            <person name="Huang E.J."/>
            <person name="Li L.F."/>
            <person name="Wei W."/>
            <person name="Gao Y.C."/>
            <person name="Liu J.Z."/>
            <person name="Shao H.Z."/>
            <person name="Wang X."/>
            <person name="Wang C.C."/>
            <person name="Yang T.C."/>
            <person name="Huo Q.B."/>
            <person name="Li W."/>
            <person name="Chen H.Y."/>
            <person name="Chen S.E."/>
            <person name="Zhou L.G."/>
            <person name="Ni X.B."/>
            <person name="Tian J.H."/>
            <person name="Sheng Y."/>
            <person name="Liu T."/>
            <person name="Pan Y.S."/>
            <person name="Xia L.Y."/>
            <person name="Li J."/>
            <person name="Zhao F."/>
            <person name="Cao W.C."/>
        </authorList>
    </citation>
    <scope>NUCLEOTIDE SEQUENCE [LARGE SCALE GENOMIC DNA]</scope>
    <source>
        <strain evidence="8">HaeL-2018</strain>
    </source>
</reference>
<dbReference type="OrthoDB" id="6512568at2759"/>
<comment type="caution">
    <text evidence="8">The sequence shown here is derived from an EMBL/GenBank/DDBJ whole genome shotgun (WGS) entry which is preliminary data.</text>
</comment>
<protein>
    <recommendedName>
        <fullName evidence="7">Major facilitator superfamily (MFS) profile domain-containing protein</fullName>
    </recommendedName>
</protein>
<feature type="transmembrane region" description="Helical" evidence="6">
    <location>
        <begin position="224"/>
        <end position="245"/>
    </location>
</feature>
<keyword evidence="2 6" id="KW-0812">Transmembrane</keyword>
<dbReference type="SUPFAM" id="SSF103473">
    <property type="entry name" value="MFS general substrate transporter"/>
    <property type="match status" value="1"/>
</dbReference>